<keyword evidence="2" id="KW-0812">Transmembrane</keyword>
<keyword evidence="2" id="KW-0472">Membrane</keyword>
<feature type="transmembrane region" description="Helical" evidence="2">
    <location>
        <begin position="178"/>
        <end position="201"/>
    </location>
</feature>
<dbReference type="EMBL" id="MTYJ01000157">
    <property type="protein sequence ID" value="OQV11971.1"/>
    <property type="molecule type" value="Genomic_DNA"/>
</dbReference>
<name>A0A1W0W9U0_HYPEX</name>
<feature type="compositionally biased region" description="Polar residues" evidence="1">
    <location>
        <begin position="244"/>
        <end position="256"/>
    </location>
</feature>
<feature type="transmembrane region" description="Helical" evidence="2">
    <location>
        <begin position="55"/>
        <end position="80"/>
    </location>
</feature>
<proteinExistence type="predicted"/>
<gene>
    <name evidence="3" type="ORF">BV898_13765</name>
</gene>
<dbReference type="Proteomes" id="UP000192578">
    <property type="component" value="Unassembled WGS sequence"/>
</dbReference>
<keyword evidence="4" id="KW-1185">Reference proteome</keyword>
<sequence>MPSEEHSPHDGCLQKLRRRIRKLPVLLIPGTTAKPAIAGLATFEYSYMIVKHTDFFNLSIYSIFFMILSGTSGVLAACCTQRRLGGALSRLSLQEYQRKSSNNLLHYRSLLLVGTALSFAFFVQGCYFLIDSQIHQQQADNVEPLSEIIYHESHPRNYWIYNPWSGYDDVFFPIDVKYHYISMVVVGAVFVQVLLFSAIFIHRIAKRRLAELDAQTLGDQLADGGTDCPTSRIMTGLNEGTRGNGPSSSEFSGHRATTTMETADLNSRNHADGNGRGLNQSEYSPLVLFGSPSENTHVYSGHRIAANGDAAAAARAPDLPPCYSAVVDSTALPLTATRGYSELGLEKKFPPT</sequence>
<dbReference type="AlphaFoldDB" id="A0A1W0W9U0"/>
<evidence type="ECO:0000256" key="1">
    <source>
        <dbReference type="SAM" id="MobiDB-lite"/>
    </source>
</evidence>
<evidence type="ECO:0000313" key="4">
    <source>
        <dbReference type="Proteomes" id="UP000192578"/>
    </source>
</evidence>
<feature type="transmembrane region" description="Helical" evidence="2">
    <location>
        <begin position="23"/>
        <end position="43"/>
    </location>
</feature>
<reference evidence="4" key="1">
    <citation type="submission" date="2017-01" db="EMBL/GenBank/DDBJ databases">
        <title>Comparative genomics of anhydrobiosis in the tardigrade Hypsibius dujardini.</title>
        <authorList>
            <person name="Yoshida Y."/>
            <person name="Koutsovoulos G."/>
            <person name="Laetsch D."/>
            <person name="Stevens L."/>
            <person name="Kumar S."/>
            <person name="Horikawa D."/>
            <person name="Ishino K."/>
            <person name="Komine S."/>
            <person name="Tomita M."/>
            <person name="Blaxter M."/>
            <person name="Arakawa K."/>
        </authorList>
    </citation>
    <scope>NUCLEOTIDE SEQUENCE [LARGE SCALE GENOMIC DNA]</scope>
    <source>
        <strain evidence="4">Z151</strain>
    </source>
</reference>
<feature type="region of interest" description="Disordered" evidence="1">
    <location>
        <begin position="237"/>
        <end position="256"/>
    </location>
</feature>
<feature type="transmembrane region" description="Helical" evidence="2">
    <location>
        <begin position="109"/>
        <end position="130"/>
    </location>
</feature>
<keyword evidence="2" id="KW-1133">Transmembrane helix</keyword>
<evidence type="ECO:0008006" key="5">
    <source>
        <dbReference type="Google" id="ProtNLM"/>
    </source>
</evidence>
<accession>A0A1W0W9U0</accession>
<protein>
    <recommendedName>
        <fullName evidence="5">Transmembrane protein</fullName>
    </recommendedName>
</protein>
<evidence type="ECO:0000256" key="2">
    <source>
        <dbReference type="SAM" id="Phobius"/>
    </source>
</evidence>
<evidence type="ECO:0000313" key="3">
    <source>
        <dbReference type="EMBL" id="OQV11971.1"/>
    </source>
</evidence>
<organism evidence="3 4">
    <name type="scientific">Hypsibius exemplaris</name>
    <name type="common">Freshwater tardigrade</name>
    <dbReference type="NCBI Taxonomy" id="2072580"/>
    <lineage>
        <taxon>Eukaryota</taxon>
        <taxon>Metazoa</taxon>
        <taxon>Ecdysozoa</taxon>
        <taxon>Tardigrada</taxon>
        <taxon>Eutardigrada</taxon>
        <taxon>Parachela</taxon>
        <taxon>Hypsibioidea</taxon>
        <taxon>Hypsibiidae</taxon>
        <taxon>Hypsibius</taxon>
    </lineage>
</organism>
<comment type="caution">
    <text evidence="3">The sequence shown here is derived from an EMBL/GenBank/DDBJ whole genome shotgun (WGS) entry which is preliminary data.</text>
</comment>